<reference evidence="1" key="1">
    <citation type="submission" date="2022-04" db="EMBL/GenBank/DDBJ databases">
        <title>Carnegiea gigantea Genome sequencing and assembly v2.</title>
        <authorList>
            <person name="Copetti D."/>
            <person name="Sanderson M.J."/>
            <person name="Burquez A."/>
            <person name="Wojciechowski M.F."/>
        </authorList>
    </citation>
    <scope>NUCLEOTIDE SEQUENCE</scope>
    <source>
        <strain evidence="1">SGP5-SGP5p</strain>
        <tissue evidence="1">Aerial part</tissue>
    </source>
</reference>
<organism evidence="1 2">
    <name type="scientific">Carnegiea gigantea</name>
    <dbReference type="NCBI Taxonomy" id="171969"/>
    <lineage>
        <taxon>Eukaryota</taxon>
        <taxon>Viridiplantae</taxon>
        <taxon>Streptophyta</taxon>
        <taxon>Embryophyta</taxon>
        <taxon>Tracheophyta</taxon>
        <taxon>Spermatophyta</taxon>
        <taxon>Magnoliopsida</taxon>
        <taxon>eudicotyledons</taxon>
        <taxon>Gunneridae</taxon>
        <taxon>Pentapetalae</taxon>
        <taxon>Caryophyllales</taxon>
        <taxon>Cactineae</taxon>
        <taxon>Cactaceae</taxon>
        <taxon>Cactoideae</taxon>
        <taxon>Echinocereeae</taxon>
        <taxon>Carnegiea</taxon>
    </lineage>
</organism>
<dbReference type="AlphaFoldDB" id="A0A9Q1Q620"/>
<name>A0A9Q1Q620_9CARY</name>
<protein>
    <submittedName>
        <fullName evidence="1">Uncharacterized protein</fullName>
    </submittedName>
</protein>
<accession>A0A9Q1Q620</accession>
<evidence type="ECO:0000313" key="2">
    <source>
        <dbReference type="Proteomes" id="UP001153076"/>
    </source>
</evidence>
<dbReference type="EMBL" id="JAKOGI010000874">
    <property type="protein sequence ID" value="KAJ8429661.1"/>
    <property type="molecule type" value="Genomic_DNA"/>
</dbReference>
<keyword evidence="2" id="KW-1185">Reference proteome</keyword>
<proteinExistence type="predicted"/>
<sequence length="210" mass="23785">MPPSSLYLTHFLSSPKPGSNRGSKCEGKERGLVIGKVVDPYSGTTVDGATSDRNGWRRCSCGRQWWRQRGSCLCLMGLSWTMMEMESNVCRGLDEVYRDERGYGLEEMRRKSLKYDRGMVMELEGNGDVRMFLKGNDEYGYLYVGESDRPKRRTQKATRTCDDGVVRGRSGRGRDDMVEEGRKGAGVKMWATCEYWAAVSESGRCIDDHP</sequence>
<gene>
    <name evidence="1" type="ORF">Cgig2_001657</name>
</gene>
<comment type="caution">
    <text evidence="1">The sequence shown here is derived from an EMBL/GenBank/DDBJ whole genome shotgun (WGS) entry which is preliminary data.</text>
</comment>
<evidence type="ECO:0000313" key="1">
    <source>
        <dbReference type="EMBL" id="KAJ8429661.1"/>
    </source>
</evidence>
<dbReference type="Proteomes" id="UP001153076">
    <property type="component" value="Unassembled WGS sequence"/>
</dbReference>